<proteinExistence type="predicted"/>
<comment type="caution">
    <text evidence="2">The sequence shown here is derived from an EMBL/GenBank/DDBJ whole genome shotgun (WGS) entry which is preliminary data.</text>
</comment>
<feature type="region of interest" description="Disordered" evidence="1">
    <location>
        <begin position="46"/>
        <end position="167"/>
    </location>
</feature>
<feature type="compositionally biased region" description="Acidic residues" evidence="1">
    <location>
        <begin position="60"/>
        <end position="154"/>
    </location>
</feature>
<evidence type="ECO:0000313" key="2">
    <source>
        <dbReference type="EMBL" id="KAJ4455134.1"/>
    </source>
</evidence>
<accession>A0ABQ8UCS8</accession>
<feature type="compositionally biased region" description="Pro residues" evidence="1">
    <location>
        <begin position="884"/>
        <end position="894"/>
    </location>
</feature>
<dbReference type="EMBL" id="JAPMOS010000118">
    <property type="protein sequence ID" value="KAJ4455134.1"/>
    <property type="molecule type" value="Genomic_DNA"/>
</dbReference>
<feature type="compositionally biased region" description="Basic and acidic residues" evidence="1">
    <location>
        <begin position="46"/>
        <end position="59"/>
    </location>
</feature>
<dbReference type="InterPro" id="IPR038765">
    <property type="entry name" value="Papain-like_cys_pep_sf"/>
</dbReference>
<feature type="compositionally biased region" description="Pro residues" evidence="1">
    <location>
        <begin position="938"/>
        <end position="947"/>
    </location>
</feature>
<name>A0ABQ8UCS8_9EUKA</name>
<feature type="compositionally biased region" description="Pro residues" evidence="1">
    <location>
        <begin position="825"/>
        <end position="843"/>
    </location>
</feature>
<feature type="compositionally biased region" description="Pro residues" evidence="1">
    <location>
        <begin position="774"/>
        <end position="799"/>
    </location>
</feature>
<sequence length="1184" mass="130355">MATASNPGRAFYCKTCDRYYATSYKFHIKKEHVEQNHQVFQCVISHDRQKDEVMEKEHSDEGEEDEGKGEEADGDAGGGGEDDGGEDDGGEDDGGEDDGGEDDGGEDDDGEDDGEEDDGGEDDGEEDDGGEDDGEDDGENDGEDDGEEDDEEEEFKPAPTDADPNDPANEFLAIWLRYNLTHEAVKSILAFHNKYGGTSLSFRNVLRAKTALPHPSVLGSSTSRRFALAEAALWFFGHFHLPATPPLAPHPDLSEFCYAEEFLFKAGLAQGTTTPPFRWFPIILFWDDYGEYNGLHTCRPYTAVYLSTPLISHQQRNSIGGWVPLAVIAQPTREKKMALFQAICQEIATQNDPTLRLELFALTGDHVGLSEIAGTVRPGRAIHGCLTCESFGTRDSVRRIPRTPARALEVAAKIKAASSKARALRIQQDSGYRLDSCPAIPLGFDPFRCSLMDLDHTESGHVARFVVSRIVTAPLRNLVIERLRMLQGLLPSECGILPRYQHQKKMSFSELRLLVQLLAPLLWDRLPTQHLIILRAQCRYLAVMYDRFATRSELAAVSSLVQSHRTFLDLCFDKPAESAVNLHSSLCWLPDLIRNFGSPALYRSQRTESLHKFMKKAAAQVAHMSPSTSASWLLINTWHTITIARPAPRPPVLTIGDSEIARDDHLIARDGASFVLLRVSSVDPAGVDGTVFERTSTHPECPMPTFRPSKVVSRFLPCDLLAQAMVLPDVTDKLNATHDNARCVAFFSDGVTATAKWVVSGKAQGDPSGDTQVTPPPSPPPPTTFQQPPRQPSPLPPPDESAETDEPPPPPPRSPLCESGDTQVTPPPPPPLPPPPSPPPPSTPTLDESAGPTRPPPNESAETDEPPPPPPRSPLCESGDTQVTPPPPPPPPSLAPSRQAIIPSSLRPSTPLRQDAFTPGLLEPSPFFLPPPLLPSSPPPPVIPSPSPALVSRRRTPRLSAPGAWSQSEARSKYDLCFPISNIPSQVQSYFFAFNIFHEDLACVRSHDFLPSRFMDVYLRAIRHLFASRTPFDFIPSLCHLQPNARYVCGMPGCRFVACPIHTEVRGGGHFVLFVYDIEDQILFLLDSMRPLQSPAPSECGHLLPLFGVTDYIPLDVARRHQHLGAECLCEVCSYVLFLARRWDEFVMDPDIILADDVTRRVTREDLDLLVTSPETFAAKMVDM</sequence>
<dbReference type="Proteomes" id="UP001141327">
    <property type="component" value="Unassembled WGS sequence"/>
</dbReference>
<dbReference type="SUPFAM" id="SSF54001">
    <property type="entry name" value="Cysteine proteinases"/>
    <property type="match status" value="1"/>
</dbReference>
<protein>
    <recommendedName>
        <fullName evidence="4">C2H2-type domain-containing protein</fullName>
    </recommendedName>
</protein>
<feature type="compositionally biased region" description="Low complexity" evidence="1">
    <location>
        <begin position="157"/>
        <end position="167"/>
    </location>
</feature>
<reference evidence="2" key="1">
    <citation type="journal article" date="2022" name="bioRxiv">
        <title>Genomics of Preaxostyla Flagellates Illuminates Evolutionary Transitions and the Path Towards Mitochondrial Loss.</title>
        <authorList>
            <person name="Novak L.V.F."/>
            <person name="Treitli S.C."/>
            <person name="Pyrih J."/>
            <person name="Halakuc P."/>
            <person name="Pipaliya S.V."/>
            <person name="Vacek V."/>
            <person name="Brzon O."/>
            <person name="Soukal P."/>
            <person name="Eme L."/>
            <person name="Dacks J.B."/>
            <person name="Karnkowska A."/>
            <person name="Elias M."/>
            <person name="Hampl V."/>
        </authorList>
    </citation>
    <scope>NUCLEOTIDE SEQUENCE</scope>
    <source>
        <strain evidence="2">RCP-MX</strain>
    </source>
</reference>
<evidence type="ECO:0000256" key="1">
    <source>
        <dbReference type="SAM" id="MobiDB-lite"/>
    </source>
</evidence>
<organism evidence="2 3">
    <name type="scientific">Paratrimastix pyriformis</name>
    <dbReference type="NCBI Taxonomy" id="342808"/>
    <lineage>
        <taxon>Eukaryota</taxon>
        <taxon>Metamonada</taxon>
        <taxon>Preaxostyla</taxon>
        <taxon>Paratrimastigidae</taxon>
        <taxon>Paratrimastix</taxon>
    </lineage>
</organism>
<feature type="region of interest" description="Disordered" evidence="1">
    <location>
        <begin position="938"/>
        <end position="964"/>
    </location>
</feature>
<keyword evidence="3" id="KW-1185">Reference proteome</keyword>
<evidence type="ECO:0008006" key="4">
    <source>
        <dbReference type="Google" id="ProtNLM"/>
    </source>
</evidence>
<gene>
    <name evidence="2" type="ORF">PAPYR_9982</name>
</gene>
<feature type="region of interest" description="Disordered" evidence="1">
    <location>
        <begin position="761"/>
        <end position="899"/>
    </location>
</feature>
<evidence type="ECO:0000313" key="3">
    <source>
        <dbReference type="Proteomes" id="UP001141327"/>
    </source>
</evidence>